<organism evidence="6 7">
    <name type="scientific">Granulicatella seriolae</name>
    <dbReference type="NCBI Taxonomy" id="2967226"/>
    <lineage>
        <taxon>Bacteria</taxon>
        <taxon>Bacillati</taxon>
        <taxon>Bacillota</taxon>
        <taxon>Bacilli</taxon>
        <taxon>Lactobacillales</taxon>
        <taxon>Carnobacteriaceae</taxon>
        <taxon>Granulicatella</taxon>
    </lineage>
</organism>
<dbReference type="InterPro" id="IPR015815">
    <property type="entry name" value="HIBADH-related"/>
</dbReference>
<evidence type="ECO:0000313" key="6">
    <source>
        <dbReference type="EMBL" id="MCQ9210060.1"/>
    </source>
</evidence>
<dbReference type="InterPro" id="IPR013328">
    <property type="entry name" value="6PGD_dom2"/>
</dbReference>
<keyword evidence="3" id="KW-0520">NAD</keyword>
<dbReference type="Proteomes" id="UP001059480">
    <property type="component" value="Unassembled WGS sequence"/>
</dbReference>
<dbReference type="Pfam" id="PF03446">
    <property type="entry name" value="NAD_binding_2"/>
    <property type="match status" value="1"/>
</dbReference>
<evidence type="ECO:0000259" key="5">
    <source>
        <dbReference type="Pfam" id="PF14833"/>
    </source>
</evidence>
<proteinExistence type="inferred from homology"/>
<comment type="caution">
    <text evidence="6">The sequence shown here is derived from an EMBL/GenBank/DDBJ whole genome shotgun (WGS) entry which is preliminary data.</text>
</comment>
<dbReference type="Gene3D" id="3.40.50.720">
    <property type="entry name" value="NAD(P)-binding Rossmann-like Domain"/>
    <property type="match status" value="1"/>
</dbReference>
<dbReference type="InterPro" id="IPR029154">
    <property type="entry name" value="HIBADH-like_NADP-bd"/>
</dbReference>
<evidence type="ECO:0000256" key="2">
    <source>
        <dbReference type="ARBA" id="ARBA00023002"/>
    </source>
</evidence>
<reference evidence="6" key="2">
    <citation type="journal article" date="2023" name="Curr. Microbiol.">
        <title>Granulicatella seriolae sp. nov., a Novel Facultative Anaerobe Isolated from Yellowtail Marine Fish.</title>
        <authorList>
            <person name="Lee M."/>
            <person name="Choi Y.J."/>
            <person name="Farooq A."/>
            <person name="Jeong J.B."/>
            <person name="Jung M.Y."/>
        </authorList>
    </citation>
    <scope>NUCLEOTIDE SEQUENCE</scope>
    <source>
        <strain evidence="6">S8</strain>
    </source>
</reference>
<dbReference type="SUPFAM" id="SSF51735">
    <property type="entry name" value="NAD(P)-binding Rossmann-fold domains"/>
    <property type="match status" value="1"/>
</dbReference>
<dbReference type="InterPro" id="IPR008927">
    <property type="entry name" value="6-PGluconate_DH-like_C_sf"/>
</dbReference>
<dbReference type="EMBL" id="JANHNZ010000004">
    <property type="protein sequence ID" value="MCQ9210060.1"/>
    <property type="molecule type" value="Genomic_DNA"/>
</dbReference>
<evidence type="ECO:0000256" key="1">
    <source>
        <dbReference type="ARBA" id="ARBA00009080"/>
    </source>
</evidence>
<evidence type="ECO:0000256" key="3">
    <source>
        <dbReference type="ARBA" id="ARBA00023027"/>
    </source>
</evidence>
<comment type="similarity">
    <text evidence="1">Belongs to the HIBADH-related family.</text>
</comment>
<dbReference type="RefSeq" id="WP_256945174.1">
    <property type="nucleotide sequence ID" value="NZ_JANHNZ010000004.1"/>
</dbReference>
<feature type="domain" description="3-hydroxyisobutyrate dehydrogenase-like NAD-binding" evidence="5">
    <location>
        <begin position="166"/>
        <end position="286"/>
    </location>
</feature>
<gene>
    <name evidence="6" type="ORF">NPA36_05800</name>
</gene>
<reference evidence="6" key="1">
    <citation type="submission" date="2022-07" db="EMBL/GenBank/DDBJ databases">
        <authorList>
            <person name="Jung M.-Y."/>
            <person name="Lee M."/>
        </authorList>
    </citation>
    <scope>NUCLEOTIDE SEQUENCE</scope>
    <source>
        <strain evidence="6">S8</strain>
    </source>
</reference>
<keyword evidence="2" id="KW-0560">Oxidoreductase</keyword>
<evidence type="ECO:0000259" key="4">
    <source>
        <dbReference type="Pfam" id="PF03446"/>
    </source>
</evidence>
<dbReference type="PANTHER" id="PTHR43060:SF15">
    <property type="entry name" value="3-HYDROXYISOBUTYRATE DEHYDROGENASE-LIKE 1, MITOCHONDRIAL-RELATED"/>
    <property type="match status" value="1"/>
</dbReference>
<reference evidence="6" key="3">
    <citation type="journal article" date="2023" name="Microbiol. Resour. Announc.">
        <title>Draft Genome Sequence of Granulicatella sp. Strain S8, Isolated from a Marine Fish, Seriola quinqueradiata.</title>
        <authorList>
            <person name="Lee M."/>
            <person name="Farooq A."/>
            <person name="Jeong J.B."/>
            <person name="Jung M.Y."/>
        </authorList>
    </citation>
    <scope>NUCLEOTIDE SEQUENCE</scope>
    <source>
        <strain evidence="6">S8</strain>
    </source>
</reference>
<dbReference type="PIRSF" id="PIRSF000103">
    <property type="entry name" value="HIBADH"/>
    <property type="match status" value="1"/>
</dbReference>
<dbReference type="InterPro" id="IPR006115">
    <property type="entry name" value="6PGDH_NADP-bd"/>
</dbReference>
<evidence type="ECO:0000313" key="7">
    <source>
        <dbReference type="Proteomes" id="UP001059480"/>
    </source>
</evidence>
<accession>A0ABT1WNH1</accession>
<dbReference type="SUPFAM" id="SSF48179">
    <property type="entry name" value="6-phosphogluconate dehydrogenase C-terminal domain-like"/>
    <property type="match status" value="1"/>
</dbReference>
<name>A0ABT1WNH1_9LACT</name>
<feature type="domain" description="6-phosphogluconate dehydrogenase NADP-binding" evidence="4">
    <location>
        <begin position="4"/>
        <end position="161"/>
    </location>
</feature>
<dbReference type="Pfam" id="PF14833">
    <property type="entry name" value="NAD_binding_11"/>
    <property type="match status" value="1"/>
</dbReference>
<sequence>MNTKIGFIGTGVMGSSMVKHLMAKGYELFVYNRTKSKAQPLIDLGAHWCDSPAQMAENCQTILTIVGYPKDVEEVYFGEEGIFSKVQAGSTLIDLTTSTPSLAALIYQKAKELSCNSLDAPVSGGDLGAKNATLTTMVGGDEEVFKNSLPILESFSKKVILQGAAGAGQHTKMANQIMIAGTMTGMTELLVYAKAANLDLEKVIETVGGGSAANWSLANYAPRILREDYSPGFFAKHFLKDLSIALAEAEKMDIFLPATLQAKKLYETLCDDGFGDEGTQALIKLYWTEEQK</sequence>
<dbReference type="PANTHER" id="PTHR43060">
    <property type="entry name" value="3-HYDROXYISOBUTYRATE DEHYDROGENASE-LIKE 1, MITOCHONDRIAL-RELATED"/>
    <property type="match status" value="1"/>
</dbReference>
<dbReference type="InterPro" id="IPR036291">
    <property type="entry name" value="NAD(P)-bd_dom_sf"/>
</dbReference>
<keyword evidence="7" id="KW-1185">Reference proteome</keyword>
<dbReference type="Gene3D" id="1.10.1040.10">
    <property type="entry name" value="N-(1-d-carboxylethyl)-l-norvaline Dehydrogenase, domain 2"/>
    <property type="match status" value="1"/>
</dbReference>
<protein>
    <submittedName>
        <fullName evidence="6">NAD(P)-dependent oxidoreductase</fullName>
    </submittedName>
</protein>